<dbReference type="Gene3D" id="3.90.1580.10">
    <property type="entry name" value="paralog of FGE (formylglycine-generating enzyme)"/>
    <property type="match status" value="2"/>
</dbReference>
<feature type="domain" description="Sulfatase-modifying factor enzyme-like" evidence="4">
    <location>
        <begin position="346"/>
        <end position="420"/>
    </location>
</feature>
<dbReference type="PANTHER" id="PTHR23150">
    <property type="entry name" value="SULFATASE MODIFYING FACTOR 1, 2"/>
    <property type="match status" value="1"/>
</dbReference>
<reference evidence="6" key="2">
    <citation type="journal article" date="2022" name="Microbiol. Resour. Announc.">
        <title>Metagenome Sequencing to Explore Phylogenomics of Terrestrial Cyanobacteria.</title>
        <authorList>
            <person name="Ward R.D."/>
            <person name="Stajich J.E."/>
            <person name="Johansen J.R."/>
            <person name="Huntemann M."/>
            <person name="Clum A."/>
            <person name="Foster B."/>
            <person name="Foster B."/>
            <person name="Roux S."/>
            <person name="Palaniappan K."/>
            <person name="Varghese N."/>
            <person name="Mukherjee S."/>
            <person name="Reddy T.B.K."/>
            <person name="Daum C."/>
            <person name="Copeland A."/>
            <person name="Chen I.A."/>
            <person name="Ivanova N.N."/>
            <person name="Kyrpides N.C."/>
            <person name="Shapiro N."/>
            <person name="Eloe-Fadrosh E.A."/>
            <person name="Pietrasiak N."/>
        </authorList>
    </citation>
    <scope>NUCLEOTIDE SEQUENCE</scope>
    <source>
        <strain evidence="6">GSE-TBD4-15B</strain>
    </source>
</reference>
<evidence type="ECO:0000313" key="7">
    <source>
        <dbReference type="Proteomes" id="UP000707356"/>
    </source>
</evidence>
<accession>A0A951PFB7</accession>
<evidence type="ECO:0000256" key="1">
    <source>
        <dbReference type="ARBA" id="ARBA00023002"/>
    </source>
</evidence>
<feature type="domain" description="DinB-like" evidence="5">
    <location>
        <begin position="21"/>
        <end position="140"/>
    </location>
</feature>
<dbReference type="SUPFAM" id="SSF56436">
    <property type="entry name" value="C-type lectin-like"/>
    <property type="match status" value="1"/>
</dbReference>
<comment type="caution">
    <text evidence="6">The sequence shown here is derived from an EMBL/GenBank/DDBJ whole genome shotgun (WGS) entry which is preliminary data.</text>
</comment>
<evidence type="ECO:0000313" key="6">
    <source>
        <dbReference type="EMBL" id="MBW4468297.1"/>
    </source>
</evidence>
<name>A0A951PFB7_9CYAN</name>
<dbReference type="InterPro" id="IPR005532">
    <property type="entry name" value="SUMF_dom"/>
</dbReference>
<evidence type="ECO:0000259" key="4">
    <source>
        <dbReference type="Pfam" id="PF03781"/>
    </source>
</evidence>
<dbReference type="InterPro" id="IPR017806">
    <property type="entry name" value="EgtB"/>
</dbReference>
<protein>
    <submittedName>
        <fullName evidence="6">Ergothioneine biosynthesis protein EgtB</fullName>
    </submittedName>
</protein>
<dbReference type="PANTHER" id="PTHR23150:SF36">
    <property type="entry name" value="HERCYNINE OXYGENASE"/>
    <property type="match status" value="1"/>
</dbReference>
<dbReference type="InterPro" id="IPR024775">
    <property type="entry name" value="DinB-like"/>
</dbReference>
<dbReference type="EMBL" id="JAHHHV010000087">
    <property type="protein sequence ID" value="MBW4468297.1"/>
    <property type="molecule type" value="Genomic_DNA"/>
</dbReference>
<keyword evidence="2" id="KW-0408">Iron</keyword>
<dbReference type="InterPro" id="IPR016187">
    <property type="entry name" value="CTDL_fold"/>
</dbReference>
<feature type="domain" description="Sulfatase-modifying factor enzyme-like" evidence="4">
    <location>
        <begin position="183"/>
        <end position="319"/>
    </location>
</feature>
<proteinExistence type="predicted"/>
<dbReference type="AlphaFoldDB" id="A0A951PFB7"/>
<keyword evidence="1" id="KW-0560">Oxidoreductase</keyword>
<evidence type="ECO:0000256" key="3">
    <source>
        <dbReference type="ARBA" id="ARBA00037882"/>
    </source>
</evidence>
<dbReference type="Pfam" id="PF12867">
    <property type="entry name" value="DinB_2"/>
    <property type="match status" value="1"/>
</dbReference>
<evidence type="ECO:0000256" key="2">
    <source>
        <dbReference type="ARBA" id="ARBA00023004"/>
    </source>
</evidence>
<evidence type="ECO:0000259" key="5">
    <source>
        <dbReference type="Pfam" id="PF12867"/>
    </source>
</evidence>
<dbReference type="InterPro" id="IPR042095">
    <property type="entry name" value="SUMF_sf"/>
</dbReference>
<reference evidence="6" key="1">
    <citation type="submission" date="2021-05" db="EMBL/GenBank/DDBJ databases">
        <authorList>
            <person name="Pietrasiak N."/>
            <person name="Ward R."/>
            <person name="Stajich J.E."/>
            <person name="Kurbessoian T."/>
        </authorList>
    </citation>
    <scope>NUCLEOTIDE SEQUENCE</scope>
    <source>
        <strain evidence="6">GSE-TBD4-15B</strain>
    </source>
</reference>
<gene>
    <name evidence="6" type="primary">egtB</name>
    <name evidence="6" type="ORF">KME07_22955</name>
</gene>
<dbReference type="GO" id="GO:0052699">
    <property type="term" value="P:ergothioneine biosynthetic process"/>
    <property type="evidence" value="ECO:0007669"/>
    <property type="project" value="InterPro"/>
</dbReference>
<sequence>MQRSNLADLSCEQLNLAERYLQVRQLSDWITQPLATEDYVIQTMPDVSPPKWHLAHSTWFFETFLLVPHLPAYEVFHPQFGYLFNSYYETVGARHPRAHRGWLSRPTVETVFQYRAYVDAAMQRLLEQLPTPDLAVLLTLGLHHEQQHQELLLTDIKHILALNPLRPAYREQLLPAPSIAPREQWLDYAGGLYQIGAQGDQGFAFDNELPRHPVYLQDYYLANRLVTNGEYLEFMQAGGYSQAEHWLAEGWTVVQAQQWQAPLYWEQMDGDWWEMTLTGLRPLNLEAPVCHVSFYEANAYARWRGKRLPTEAEWEVAAASIAIQGNFLAQGYLHPVPALGRSRPDQLYGDLWEWTESAYSPYPGFQIAAGAVGEYNGKFMCNQMVLRGGSCVTPPHHVRPSYRNFFPAATRWQFSGIRLAQ</sequence>
<dbReference type="Pfam" id="PF03781">
    <property type="entry name" value="FGE-sulfatase"/>
    <property type="match status" value="2"/>
</dbReference>
<dbReference type="Proteomes" id="UP000707356">
    <property type="component" value="Unassembled WGS sequence"/>
</dbReference>
<comment type="pathway">
    <text evidence="3">Amino-acid biosynthesis; ergothioneine biosynthesis.</text>
</comment>
<dbReference type="NCBIfam" id="TIGR03440">
    <property type="entry name" value="egtB_TIGR03440"/>
    <property type="match status" value="1"/>
</dbReference>
<organism evidence="6 7">
    <name type="scientific">Pegethrix bostrychoides GSE-TBD4-15B</name>
    <dbReference type="NCBI Taxonomy" id="2839662"/>
    <lineage>
        <taxon>Bacteria</taxon>
        <taxon>Bacillati</taxon>
        <taxon>Cyanobacteriota</taxon>
        <taxon>Cyanophyceae</taxon>
        <taxon>Oculatellales</taxon>
        <taxon>Oculatellaceae</taxon>
        <taxon>Pegethrix</taxon>
    </lineage>
</organism>
<dbReference type="InterPro" id="IPR051043">
    <property type="entry name" value="Sulfatase_Mod_Factor_Kinase"/>
</dbReference>